<feature type="region of interest" description="Disordered" evidence="1">
    <location>
        <begin position="1"/>
        <end position="34"/>
    </location>
</feature>
<protein>
    <submittedName>
        <fullName evidence="2">Guanosine polyphosphate pyrophosphohydrolases/synthetases</fullName>
    </submittedName>
</protein>
<dbReference type="Proteomes" id="UP000218765">
    <property type="component" value="Chromosome"/>
</dbReference>
<keyword evidence="2" id="KW-0378">Hydrolase</keyword>
<evidence type="ECO:0000313" key="2">
    <source>
        <dbReference type="EMBL" id="BAZ94763.1"/>
    </source>
</evidence>
<dbReference type="AlphaFoldDB" id="A0A1Z4VTE1"/>
<accession>A0A1Z4VTE1</accession>
<name>A0A1Z4VTE1_9GAMM</name>
<proteinExistence type="predicted"/>
<dbReference type="KEGG" id="ttc:FOKN1_2389"/>
<dbReference type="EMBL" id="AP018052">
    <property type="protein sequence ID" value="BAZ94763.1"/>
    <property type="molecule type" value="Genomic_DNA"/>
</dbReference>
<gene>
    <name evidence="2" type="ORF">FOKN1_2389</name>
</gene>
<keyword evidence="3" id="KW-1185">Reference proteome</keyword>
<reference evidence="2 3" key="1">
    <citation type="submission" date="2017-05" db="EMBL/GenBank/DDBJ databases">
        <title>Thiocyanate degradation by Thiohalobacter thiocyanaticus FOKN1.</title>
        <authorList>
            <person name="Oshiki M."/>
            <person name="Fukushima T."/>
            <person name="Kawano S."/>
            <person name="Nakagawa J."/>
        </authorList>
    </citation>
    <scope>NUCLEOTIDE SEQUENCE [LARGE SCALE GENOMIC DNA]</scope>
    <source>
        <strain evidence="2 3">FOKN1</strain>
    </source>
</reference>
<feature type="compositionally biased region" description="Basic and acidic residues" evidence="1">
    <location>
        <begin position="16"/>
        <end position="26"/>
    </location>
</feature>
<evidence type="ECO:0000256" key="1">
    <source>
        <dbReference type="SAM" id="MobiDB-lite"/>
    </source>
</evidence>
<organism evidence="2 3">
    <name type="scientific">Thiohalobacter thiocyanaticus</name>
    <dbReference type="NCBI Taxonomy" id="585455"/>
    <lineage>
        <taxon>Bacteria</taxon>
        <taxon>Pseudomonadati</taxon>
        <taxon>Pseudomonadota</taxon>
        <taxon>Gammaproteobacteria</taxon>
        <taxon>Thiohalobacterales</taxon>
        <taxon>Thiohalobacteraceae</taxon>
        <taxon>Thiohalobacter</taxon>
    </lineage>
</organism>
<dbReference type="GO" id="GO:0016787">
    <property type="term" value="F:hydrolase activity"/>
    <property type="evidence" value="ECO:0007669"/>
    <property type="project" value="UniProtKB-KW"/>
</dbReference>
<evidence type="ECO:0000313" key="3">
    <source>
        <dbReference type="Proteomes" id="UP000218765"/>
    </source>
</evidence>
<sequence length="87" mass="9786">MRRPRDAAEQAIQGELLERSRSEHRYSPTSDFLRSRLYESGEDAATGQRRGAADNFAGRQAVGAYLSHTRELIQPDANRGTAVDYFI</sequence>